<keyword evidence="11" id="KW-0812">Transmembrane</keyword>
<dbReference type="InterPro" id="IPR005467">
    <property type="entry name" value="His_kinase_dom"/>
</dbReference>
<dbReference type="GO" id="GO:0016020">
    <property type="term" value="C:membrane"/>
    <property type="evidence" value="ECO:0007669"/>
    <property type="project" value="UniProtKB-SubCell"/>
</dbReference>
<dbReference type="PROSITE" id="PS50109">
    <property type="entry name" value="HIS_KIN"/>
    <property type="match status" value="1"/>
</dbReference>
<dbReference type="EMBL" id="JACRTC010000003">
    <property type="protein sequence ID" value="MBC8570416.1"/>
    <property type="molecule type" value="Genomic_DNA"/>
</dbReference>
<feature type="transmembrane region" description="Helical" evidence="11">
    <location>
        <begin position="6"/>
        <end position="31"/>
    </location>
</feature>
<protein>
    <recommendedName>
        <fullName evidence="3">histidine kinase</fullName>
        <ecNumber evidence="3">2.7.13.3</ecNumber>
    </recommendedName>
</protein>
<keyword evidence="5" id="KW-0808">Transferase</keyword>
<evidence type="ECO:0000256" key="2">
    <source>
        <dbReference type="ARBA" id="ARBA00004370"/>
    </source>
</evidence>
<dbReference type="Pfam" id="PF00672">
    <property type="entry name" value="HAMP"/>
    <property type="match status" value="1"/>
</dbReference>
<dbReference type="Gene3D" id="3.30.565.10">
    <property type="entry name" value="Histidine kinase-like ATPase, C-terminal domain"/>
    <property type="match status" value="1"/>
</dbReference>
<dbReference type="SMART" id="SM00387">
    <property type="entry name" value="HATPase_c"/>
    <property type="match status" value="1"/>
</dbReference>
<dbReference type="CDD" id="cd06225">
    <property type="entry name" value="HAMP"/>
    <property type="match status" value="1"/>
</dbReference>
<keyword evidence="7 14" id="KW-0418">Kinase</keyword>
<accession>A0A926EEH6</accession>
<gene>
    <name evidence="14" type="ORF">H8709_06180</name>
</gene>
<dbReference type="InterPro" id="IPR004358">
    <property type="entry name" value="Sig_transdc_His_kin-like_C"/>
</dbReference>
<dbReference type="InterPro" id="IPR050351">
    <property type="entry name" value="BphY/WalK/GraS-like"/>
</dbReference>
<evidence type="ECO:0000259" key="13">
    <source>
        <dbReference type="PROSITE" id="PS50885"/>
    </source>
</evidence>
<feature type="domain" description="HAMP" evidence="13">
    <location>
        <begin position="197"/>
        <end position="249"/>
    </location>
</feature>
<dbReference type="Proteomes" id="UP000660861">
    <property type="component" value="Unassembled WGS sequence"/>
</dbReference>
<evidence type="ECO:0000313" key="15">
    <source>
        <dbReference type="Proteomes" id="UP000660861"/>
    </source>
</evidence>
<dbReference type="GO" id="GO:0000156">
    <property type="term" value="F:phosphorelay response regulator activity"/>
    <property type="evidence" value="ECO:0007669"/>
    <property type="project" value="TreeGrafter"/>
</dbReference>
<keyword evidence="11" id="KW-1133">Transmembrane helix</keyword>
<dbReference type="RefSeq" id="WP_262397512.1">
    <property type="nucleotide sequence ID" value="NZ_JACRTC010000003.1"/>
</dbReference>
<keyword evidence="8" id="KW-0067">ATP-binding</keyword>
<evidence type="ECO:0000313" key="14">
    <source>
        <dbReference type="EMBL" id="MBC8570416.1"/>
    </source>
</evidence>
<keyword evidence="10 11" id="KW-0472">Membrane</keyword>
<evidence type="ECO:0000256" key="10">
    <source>
        <dbReference type="ARBA" id="ARBA00023136"/>
    </source>
</evidence>
<dbReference type="CDD" id="cd00082">
    <property type="entry name" value="HisKA"/>
    <property type="match status" value="1"/>
</dbReference>
<dbReference type="GO" id="GO:0005524">
    <property type="term" value="F:ATP binding"/>
    <property type="evidence" value="ECO:0007669"/>
    <property type="project" value="UniProtKB-KW"/>
</dbReference>
<dbReference type="FunFam" id="3.30.565.10:FF:000006">
    <property type="entry name" value="Sensor histidine kinase WalK"/>
    <property type="match status" value="1"/>
</dbReference>
<evidence type="ECO:0000256" key="11">
    <source>
        <dbReference type="SAM" id="Phobius"/>
    </source>
</evidence>
<comment type="subcellular location">
    <subcellularLocation>
        <location evidence="2">Membrane</location>
    </subcellularLocation>
</comment>
<dbReference type="SMART" id="SM00304">
    <property type="entry name" value="HAMP"/>
    <property type="match status" value="1"/>
</dbReference>
<dbReference type="SUPFAM" id="SSF158472">
    <property type="entry name" value="HAMP domain-like"/>
    <property type="match status" value="1"/>
</dbReference>
<dbReference type="SUPFAM" id="SSF55874">
    <property type="entry name" value="ATPase domain of HSP90 chaperone/DNA topoisomerase II/histidine kinase"/>
    <property type="match status" value="1"/>
</dbReference>
<feature type="transmembrane region" description="Helical" evidence="11">
    <location>
        <begin position="176"/>
        <end position="195"/>
    </location>
</feature>
<dbReference type="PANTHER" id="PTHR42878:SF7">
    <property type="entry name" value="SENSOR HISTIDINE KINASE GLRK"/>
    <property type="match status" value="1"/>
</dbReference>
<dbReference type="CDD" id="cd00075">
    <property type="entry name" value="HATPase"/>
    <property type="match status" value="1"/>
</dbReference>
<keyword evidence="9" id="KW-0902">Two-component regulatory system</keyword>
<dbReference type="GO" id="GO:0000155">
    <property type="term" value="F:phosphorelay sensor kinase activity"/>
    <property type="evidence" value="ECO:0007669"/>
    <property type="project" value="InterPro"/>
</dbReference>
<dbReference type="InterPro" id="IPR036890">
    <property type="entry name" value="HATPase_C_sf"/>
</dbReference>
<keyword evidence="4" id="KW-0597">Phosphoprotein</keyword>
<evidence type="ECO:0000259" key="12">
    <source>
        <dbReference type="PROSITE" id="PS50109"/>
    </source>
</evidence>
<dbReference type="PRINTS" id="PR00344">
    <property type="entry name" value="BCTRLSENSOR"/>
</dbReference>
<dbReference type="InterPro" id="IPR003660">
    <property type="entry name" value="HAMP_dom"/>
</dbReference>
<dbReference type="InterPro" id="IPR003594">
    <property type="entry name" value="HATPase_dom"/>
</dbReference>
<comment type="catalytic activity">
    <reaction evidence="1">
        <text>ATP + protein L-histidine = ADP + protein N-phospho-L-histidine.</text>
        <dbReference type="EC" id="2.7.13.3"/>
    </reaction>
</comment>
<feature type="domain" description="Histidine kinase" evidence="12">
    <location>
        <begin position="257"/>
        <end position="473"/>
    </location>
</feature>
<dbReference type="InterPro" id="IPR003661">
    <property type="entry name" value="HisK_dim/P_dom"/>
</dbReference>
<dbReference type="SUPFAM" id="SSF47384">
    <property type="entry name" value="Homodimeric domain of signal transducing histidine kinase"/>
    <property type="match status" value="1"/>
</dbReference>
<evidence type="ECO:0000256" key="4">
    <source>
        <dbReference type="ARBA" id="ARBA00022553"/>
    </source>
</evidence>
<sequence>MQRSVFTRYFTVCAIIILMSVTILGGVFLMFASQNFRNEKLDMLYQNATHAADITMSNYESNGYQFISQSAILQGFQMMGEAIGAEFFLTDLNGKTLVCTEEDACQHANYLMAESIMTQLRAGNSYTEVGKLGGIYQSQYYTVAVPLLADTQVVGAIFVSTSAQSLHAFLMTTLKMFVVSALAVLIIAFVIIYFVTKRMTQPLAQMSQATRSFAKGDFTARVPVAGYDEIAQLAIAFNNMANSLALTESTRRSFVANVSHELKTPMTTIGGFVDGILDGTIPEEKHKYYLRIVSDEVKRLSRMVRSMLNISRIEAGETTINATDFDINAVICQTVFNLEQQIEAKHVDVRGLDSPRILVSADEDLIYQVVYNLIDNAVKFVNEGGYIELSYEVAGSLTYIAVRNSGAGIPKEEIPHVFDRFYKSDRSRGLDKNGVGLGLHIVRSIINLHAGDILVRSVEGEYSEFVFSLPTGSAAKFKKNEPKEK</sequence>
<dbReference type="GO" id="GO:0030295">
    <property type="term" value="F:protein kinase activator activity"/>
    <property type="evidence" value="ECO:0007669"/>
    <property type="project" value="TreeGrafter"/>
</dbReference>
<evidence type="ECO:0000256" key="3">
    <source>
        <dbReference type="ARBA" id="ARBA00012438"/>
    </source>
</evidence>
<dbReference type="PANTHER" id="PTHR42878">
    <property type="entry name" value="TWO-COMPONENT HISTIDINE KINASE"/>
    <property type="match status" value="1"/>
</dbReference>
<evidence type="ECO:0000256" key="9">
    <source>
        <dbReference type="ARBA" id="ARBA00023012"/>
    </source>
</evidence>
<evidence type="ECO:0000256" key="1">
    <source>
        <dbReference type="ARBA" id="ARBA00000085"/>
    </source>
</evidence>
<evidence type="ECO:0000256" key="8">
    <source>
        <dbReference type="ARBA" id="ARBA00022840"/>
    </source>
</evidence>
<evidence type="ECO:0000256" key="5">
    <source>
        <dbReference type="ARBA" id="ARBA00022679"/>
    </source>
</evidence>
<comment type="caution">
    <text evidence="14">The sequence shown here is derived from an EMBL/GenBank/DDBJ whole genome shotgun (WGS) entry which is preliminary data.</text>
</comment>
<dbReference type="Gene3D" id="6.10.340.10">
    <property type="match status" value="1"/>
</dbReference>
<organism evidence="14 15">
    <name type="scientific">Zongyangia hominis</name>
    <dbReference type="NCBI Taxonomy" id="2763677"/>
    <lineage>
        <taxon>Bacteria</taxon>
        <taxon>Bacillati</taxon>
        <taxon>Bacillota</taxon>
        <taxon>Clostridia</taxon>
        <taxon>Eubacteriales</taxon>
        <taxon>Oscillospiraceae</taxon>
        <taxon>Zongyangia</taxon>
    </lineage>
</organism>
<evidence type="ECO:0000256" key="6">
    <source>
        <dbReference type="ARBA" id="ARBA00022741"/>
    </source>
</evidence>
<dbReference type="GO" id="GO:0007234">
    <property type="term" value="P:osmosensory signaling via phosphorelay pathway"/>
    <property type="evidence" value="ECO:0007669"/>
    <property type="project" value="TreeGrafter"/>
</dbReference>
<dbReference type="Pfam" id="PF00512">
    <property type="entry name" value="HisKA"/>
    <property type="match status" value="1"/>
</dbReference>
<dbReference type="FunFam" id="1.10.287.130:FF:000001">
    <property type="entry name" value="Two-component sensor histidine kinase"/>
    <property type="match status" value="1"/>
</dbReference>
<dbReference type="AlphaFoldDB" id="A0A926EEH6"/>
<keyword evidence="6" id="KW-0547">Nucleotide-binding</keyword>
<reference evidence="14" key="1">
    <citation type="submission" date="2020-08" db="EMBL/GenBank/DDBJ databases">
        <title>Genome public.</title>
        <authorList>
            <person name="Liu C."/>
            <person name="Sun Q."/>
        </authorList>
    </citation>
    <scope>NUCLEOTIDE SEQUENCE</scope>
    <source>
        <strain evidence="14">NSJ-54</strain>
    </source>
</reference>
<name>A0A926EEH6_9FIRM</name>
<dbReference type="EC" id="2.7.13.3" evidence="3"/>
<proteinExistence type="predicted"/>
<dbReference type="Pfam" id="PF02518">
    <property type="entry name" value="HATPase_c"/>
    <property type="match status" value="1"/>
</dbReference>
<dbReference type="Gene3D" id="1.10.287.130">
    <property type="match status" value="1"/>
</dbReference>
<keyword evidence="15" id="KW-1185">Reference proteome</keyword>
<dbReference type="PROSITE" id="PS50885">
    <property type="entry name" value="HAMP"/>
    <property type="match status" value="1"/>
</dbReference>
<dbReference type="SMART" id="SM00388">
    <property type="entry name" value="HisKA"/>
    <property type="match status" value="1"/>
</dbReference>
<evidence type="ECO:0000256" key="7">
    <source>
        <dbReference type="ARBA" id="ARBA00022777"/>
    </source>
</evidence>
<dbReference type="InterPro" id="IPR036097">
    <property type="entry name" value="HisK_dim/P_sf"/>
</dbReference>